<dbReference type="EMBL" id="JBHTJS010000036">
    <property type="protein sequence ID" value="MFD1008435.1"/>
    <property type="molecule type" value="Genomic_DNA"/>
</dbReference>
<evidence type="ECO:0000259" key="11">
    <source>
        <dbReference type="Pfam" id="PF02823"/>
    </source>
</evidence>
<dbReference type="SUPFAM" id="SSF51344">
    <property type="entry name" value="Epsilon subunit of F1F0-ATP synthase N-terminal domain"/>
    <property type="match status" value="1"/>
</dbReference>
<keyword evidence="8" id="KW-0066">ATP synthesis</keyword>
<dbReference type="InterPro" id="IPR024037">
    <property type="entry name" value="Alt_ATP_synth_F1_esu"/>
</dbReference>
<dbReference type="InterPro" id="IPR001469">
    <property type="entry name" value="ATP_synth_F1_dsu/esu"/>
</dbReference>
<organism evidence="12 13">
    <name type="scientific">Oceanisphaera ostreae</name>
    <dbReference type="NCBI Taxonomy" id="914151"/>
    <lineage>
        <taxon>Bacteria</taxon>
        <taxon>Pseudomonadati</taxon>
        <taxon>Pseudomonadota</taxon>
        <taxon>Gammaproteobacteria</taxon>
        <taxon>Aeromonadales</taxon>
        <taxon>Aeromonadaceae</taxon>
        <taxon>Oceanisphaera</taxon>
    </lineage>
</organism>
<keyword evidence="8" id="KW-0139">CF(1)</keyword>
<dbReference type="InterPro" id="IPR036771">
    <property type="entry name" value="ATPsynth_dsu/esu_N"/>
</dbReference>
<name>A0ABW3KH34_9GAMM</name>
<dbReference type="Gene3D" id="2.60.15.10">
    <property type="entry name" value="F0F1 ATP synthase delta/epsilon subunit, N-terminal"/>
    <property type="match status" value="1"/>
</dbReference>
<protein>
    <recommendedName>
        <fullName evidence="4">ATP synthase epsilon chain</fullName>
    </recommendedName>
    <alternativeName>
        <fullName evidence="10">ATP synthase F1 sector epsilon subunit</fullName>
    </alternativeName>
    <alternativeName>
        <fullName evidence="9">F-ATPase epsilon subunit</fullName>
    </alternativeName>
</protein>
<evidence type="ECO:0000256" key="5">
    <source>
        <dbReference type="ARBA" id="ARBA00022448"/>
    </source>
</evidence>
<keyword evidence="7" id="KW-0472">Membrane</keyword>
<keyword evidence="13" id="KW-1185">Reference proteome</keyword>
<dbReference type="Proteomes" id="UP001597048">
    <property type="component" value="Unassembled WGS sequence"/>
</dbReference>
<evidence type="ECO:0000256" key="9">
    <source>
        <dbReference type="ARBA" id="ARBA00030215"/>
    </source>
</evidence>
<evidence type="ECO:0000256" key="7">
    <source>
        <dbReference type="ARBA" id="ARBA00023136"/>
    </source>
</evidence>
<comment type="similarity">
    <text evidence="3">Belongs to the ATPase epsilon chain family.</text>
</comment>
<comment type="subcellular location">
    <subcellularLocation>
        <location evidence="2">Endomembrane system</location>
        <topology evidence="2">Peripheral membrane protein</topology>
    </subcellularLocation>
</comment>
<dbReference type="Pfam" id="PF02823">
    <property type="entry name" value="ATP-synt_DE_N"/>
    <property type="match status" value="1"/>
</dbReference>
<accession>A0ABW3KH34</accession>
<gene>
    <name evidence="12" type="ORF">ACFQ1C_09755</name>
</gene>
<dbReference type="InterPro" id="IPR020546">
    <property type="entry name" value="ATP_synth_F1_dsu/esu_N"/>
</dbReference>
<sequence length="150" mass="16531">MTQQVKEQGAQSSSQTKAKLLQVELRLPTRALFSGTARKVFATAHNGAFTLLVNHTDFVTALVPSILIVTDETGSELFFAVDEGILIKKDQQVHVAIQRGLQGESLSAINDLVNTHFFAVDEEERVARSALSRLEANIVRRFGDLRKPSL</sequence>
<reference evidence="13" key="1">
    <citation type="journal article" date="2019" name="Int. J. Syst. Evol. Microbiol.">
        <title>The Global Catalogue of Microorganisms (GCM) 10K type strain sequencing project: providing services to taxonomists for standard genome sequencing and annotation.</title>
        <authorList>
            <consortium name="The Broad Institute Genomics Platform"/>
            <consortium name="The Broad Institute Genome Sequencing Center for Infectious Disease"/>
            <person name="Wu L."/>
            <person name="Ma J."/>
        </authorList>
    </citation>
    <scope>NUCLEOTIDE SEQUENCE [LARGE SCALE GENOMIC DNA]</scope>
    <source>
        <strain evidence="13">CCUG 60525</strain>
    </source>
</reference>
<evidence type="ECO:0000313" key="12">
    <source>
        <dbReference type="EMBL" id="MFD1008435.1"/>
    </source>
</evidence>
<evidence type="ECO:0000256" key="3">
    <source>
        <dbReference type="ARBA" id="ARBA00005712"/>
    </source>
</evidence>
<feature type="domain" description="ATP synthase F1 complex delta/epsilon subunit N-terminal" evidence="11">
    <location>
        <begin position="21"/>
        <end position="97"/>
    </location>
</feature>
<evidence type="ECO:0000256" key="2">
    <source>
        <dbReference type="ARBA" id="ARBA00004184"/>
    </source>
</evidence>
<dbReference type="NCBIfam" id="TIGR03166">
    <property type="entry name" value="alt_F1F0_F1_eps"/>
    <property type="match status" value="1"/>
</dbReference>
<evidence type="ECO:0000256" key="1">
    <source>
        <dbReference type="ARBA" id="ARBA00003543"/>
    </source>
</evidence>
<comment type="function">
    <text evidence="1">Produces ATP from ADP in the presence of a proton gradient across the membrane.</text>
</comment>
<proteinExistence type="inferred from homology"/>
<dbReference type="CDD" id="cd12152">
    <property type="entry name" value="F1-ATPase_delta"/>
    <property type="match status" value="1"/>
</dbReference>
<evidence type="ECO:0000256" key="8">
    <source>
        <dbReference type="ARBA" id="ARBA00023196"/>
    </source>
</evidence>
<keyword evidence="6" id="KW-0406">Ion transport</keyword>
<evidence type="ECO:0000256" key="10">
    <source>
        <dbReference type="ARBA" id="ARBA00031795"/>
    </source>
</evidence>
<dbReference type="RefSeq" id="WP_379558418.1">
    <property type="nucleotide sequence ID" value="NZ_JBHTJS010000036.1"/>
</dbReference>
<keyword evidence="5" id="KW-0813">Transport</keyword>
<evidence type="ECO:0000256" key="4">
    <source>
        <dbReference type="ARBA" id="ARBA00014480"/>
    </source>
</evidence>
<evidence type="ECO:0000313" key="13">
    <source>
        <dbReference type="Proteomes" id="UP001597048"/>
    </source>
</evidence>
<comment type="caution">
    <text evidence="12">The sequence shown here is derived from an EMBL/GenBank/DDBJ whole genome shotgun (WGS) entry which is preliminary data.</text>
</comment>
<evidence type="ECO:0000256" key="6">
    <source>
        <dbReference type="ARBA" id="ARBA00023065"/>
    </source>
</evidence>